<dbReference type="RefSeq" id="WP_233104979.1">
    <property type="nucleotide sequence ID" value="NZ_CP048837.1"/>
</dbReference>
<reference evidence="2" key="1">
    <citation type="journal article" date="2022" name="Clin. Infect. Dis.">
        <title>Association between Clostridium innocuum and antibiotic-associated diarrhea in adults and children: A cross-sectional study and comparative genomics analysis.</title>
        <authorList>
            <person name="Cherny K.E."/>
            <person name="Muscat E.B."/>
            <person name="Balaji A."/>
            <person name="Mukherjee J."/>
            <person name="Ozer E.A."/>
            <person name="Angarone M.P."/>
            <person name="Hauser A.R."/>
            <person name="Sichel J.S."/>
            <person name="Amponsah E."/>
            <person name="Kociolek L.K."/>
        </authorList>
    </citation>
    <scope>NUCLEOTIDE SEQUENCE</scope>
    <source>
        <strain evidence="2">NU1-AC-029v</strain>
    </source>
</reference>
<gene>
    <name evidence="2" type="ORF">MKC95_04470</name>
</gene>
<feature type="domain" description="Gfo/Idh/MocA-like oxidoreductase N-terminal" evidence="1">
    <location>
        <begin position="2"/>
        <end position="30"/>
    </location>
</feature>
<evidence type="ECO:0000313" key="3">
    <source>
        <dbReference type="Proteomes" id="UP001203972"/>
    </source>
</evidence>
<accession>A0AAP2UKK1</accession>
<sequence length="32" mass="3604">MALKAGKHILVEKPFAMKSSDAHNVIKLKKNR</sequence>
<dbReference type="InterPro" id="IPR036291">
    <property type="entry name" value="NAD(P)-bd_dom_sf"/>
</dbReference>
<dbReference type="InterPro" id="IPR000683">
    <property type="entry name" value="Gfo/Idh/MocA-like_OxRdtase_N"/>
</dbReference>
<evidence type="ECO:0000313" key="2">
    <source>
        <dbReference type="EMBL" id="MCR0232021.1"/>
    </source>
</evidence>
<dbReference type="EMBL" id="JAKTMA010000005">
    <property type="protein sequence ID" value="MCR0232021.1"/>
    <property type="molecule type" value="Genomic_DNA"/>
</dbReference>
<dbReference type="GO" id="GO:0000166">
    <property type="term" value="F:nucleotide binding"/>
    <property type="evidence" value="ECO:0007669"/>
    <property type="project" value="InterPro"/>
</dbReference>
<dbReference type="InterPro" id="IPR023282">
    <property type="entry name" value="HMG_CoA_Rdtase_N"/>
</dbReference>
<dbReference type="GO" id="GO:0004420">
    <property type="term" value="F:hydroxymethylglutaryl-CoA reductase (NADPH) activity"/>
    <property type="evidence" value="ECO:0007669"/>
    <property type="project" value="InterPro"/>
</dbReference>
<protein>
    <submittedName>
        <fullName evidence="2">Gfo/Idh/MocA family oxidoreductase</fullName>
    </submittedName>
</protein>
<proteinExistence type="predicted"/>
<dbReference type="Proteomes" id="UP001203972">
    <property type="component" value="Unassembled WGS sequence"/>
</dbReference>
<dbReference type="AlphaFoldDB" id="A0AAP2UKK1"/>
<evidence type="ECO:0000259" key="1">
    <source>
        <dbReference type="Pfam" id="PF01408"/>
    </source>
</evidence>
<organism evidence="2 3">
    <name type="scientific">Clostridium innocuum</name>
    <dbReference type="NCBI Taxonomy" id="1522"/>
    <lineage>
        <taxon>Bacteria</taxon>
        <taxon>Bacillati</taxon>
        <taxon>Bacillota</taxon>
        <taxon>Clostridia</taxon>
        <taxon>Eubacteriales</taxon>
        <taxon>Clostridiaceae</taxon>
        <taxon>Clostridium</taxon>
    </lineage>
</organism>
<comment type="caution">
    <text evidence="2">The sequence shown here is derived from an EMBL/GenBank/DDBJ whole genome shotgun (WGS) entry which is preliminary data.</text>
</comment>
<dbReference type="Gene3D" id="1.10.3270.10">
    <property type="entry name" value="HMGR, N-terminal domain"/>
    <property type="match status" value="1"/>
</dbReference>
<dbReference type="SUPFAM" id="SSF51735">
    <property type="entry name" value="NAD(P)-binding Rossmann-fold domains"/>
    <property type="match status" value="1"/>
</dbReference>
<dbReference type="Pfam" id="PF01408">
    <property type="entry name" value="GFO_IDH_MocA"/>
    <property type="match status" value="1"/>
</dbReference>
<name>A0AAP2UKK1_CLOIN</name>